<proteinExistence type="predicted"/>
<dbReference type="AlphaFoldDB" id="A0A2I0KDS1"/>
<comment type="caution">
    <text evidence="2">The sequence shown here is derived from an EMBL/GenBank/DDBJ whole genome shotgun (WGS) entry which is preliminary data.</text>
</comment>
<dbReference type="EMBL" id="PGOL01000679">
    <property type="protein sequence ID" value="PKI66323.1"/>
    <property type="molecule type" value="Genomic_DNA"/>
</dbReference>
<dbReference type="Proteomes" id="UP000233551">
    <property type="component" value="Unassembled WGS sequence"/>
</dbReference>
<reference evidence="2 3" key="1">
    <citation type="submission" date="2017-11" db="EMBL/GenBank/DDBJ databases">
        <title>De-novo sequencing of pomegranate (Punica granatum L.) genome.</title>
        <authorList>
            <person name="Akparov Z."/>
            <person name="Amiraslanov A."/>
            <person name="Hajiyeva S."/>
            <person name="Abbasov M."/>
            <person name="Kaur K."/>
            <person name="Hamwieh A."/>
            <person name="Solovyev V."/>
            <person name="Salamov A."/>
            <person name="Braich B."/>
            <person name="Kosarev P."/>
            <person name="Mahmoud A."/>
            <person name="Hajiyev E."/>
            <person name="Babayeva S."/>
            <person name="Izzatullayeva V."/>
            <person name="Mammadov A."/>
            <person name="Mammadov A."/>
            <person name="Sharifova S."/>
            <person name="Ojaghi J."/>
            <person name="Eynullazada K."/>
            <person name="Bayramov B."/>
            <person name="Abdulazimova A."/>
            <person name="Shahmuradov I."/>
        </authorList>
    </citation>
    <scope>NUCLEOTIDE SEQUENCE [LARGE SCALE GENOMIC DNA]</scope>
    <source>
        <strain evidence="3">cv. AG2017</strain>
        <tissue evidence="2">Leaf</tissue>
    </source>
</reference>
<protein>
    <submittedName>
        <fullName evidence="2">Uncharacterized protein</fullName>
    </submittedName>
</protein>
<feature type="region of interest" description="Disordered" evidence="1">
    <location>
        <begin position="205"/>
        <end position="235"/>
    </location>
</feature>
<evidence type="ECO:0000256" key="1">
    <source>
        <dbReference type="SAM" id="MobiDB-lite"/>
    </source>
</evidence>
<evidence type="ECO:0000313" key="3">
    <source>
        <dbReference type="Proteomes" id="UP000233551"/>
    </source>
</evidence>
<evidence type="ECO:0000313" key="2">
    <source>
        <dbReference type="EMBL" id="PKI66323.1"/>
    </source>
</evidence>
<gene>
    <name evidence="2" type="ORF">CRG98_013285</name>
</gene>
<name>A0A2I0KDS1_PUNGR</name>
<feature type="compositionally biased region" description="Basic and acidic residues" evidence="1">
    <location>
        <begin position="17"/>
        <end position="30"/>
    </location>
</feature>
<sequence length="235" mass="26566">MISGDSFSRVSVMHPHGKVDTPKPRDPKARMRARRESTFGSVHNLFPMDTQRTPLSRTNGESCLPLQVNHPRFSLFHMTSRDHPNCCPFAFGTSEIISALLVYQPTTWTAGIILIVVLSPMPCMTSSFNFILLDIIQIREEMASGGAMTIAGDQNRVLLQVSGRILYPSIQPKRGTCQHLILAYQFKQQLQQRFSPRLEHRYRRKLKRVASHHSSSSQQGQADDPGARQKNFLGH</sequence>
<organism evidence="2 3">
    <name type="scientific">Punica granatum</name>
    <name type="common">Pomegranate</name>
    <dbReference type="NCBI Taxonomy" id="22663"/>
    <lineage>
        <taxon>Eukaryota</taxon>
        <taxon>Viridiplantae</taxon>
        <taxon>Streptophyta</taxon>
        <taxon>Embryophyta</taxon>
        <taxon>Tracheophyta</taxon>
        <taxon>Spermatophyta</taxon>
        <taxon>Magnoliopsida</taxon>
        <taxon>eudicotyledons</taxon>
        <taxon>Gunneridae</taxon>
        <taxon>Pentapetalae</taxon>
        <taxon>rosids</taxon>
        <taxon>malvids</taxon>
        <taxon>Myrtales</taxon>
        <taxon>Lythraceae</taxon>
        <taxon>Punica</taxon>
    </lineage>
</organism>
<feature type="region of interest" description="Disordered" evidence="1">
    <location>
        <begin position="1"/>
        <end position="30"/>
    </location>
</feature>
<accession>A0A2I0KDS1</accession>
<keyword evidence="3" id="KW-1185">Reference proteome</keyword>